<dbReference type="STRING" id="592029.DDD_0285"/>
<gene>
    <name evidence="1" type="ordered locus">DDD_0285</name>
</gene>
<evidence type="ECO:0000313" key="1">
    <source>
        <dbReference type="EMBL" id="AGC75412.1"/>
    </source>
</evidence>
<sequence length="40" mass="4704">MLRYYSTFNCTSSIFSMEDFFMDGFKSLMLVQVFAFAKAE</sequence>
<protein>
    <submittedName>
        <fullName evidence="1">Uncharacterized protein</fullName>
    </submittedName>
</protein>
<dbReference type="HOGENOM" id="CLU_3293232_0_0_10"/>
<proteinExistence type="predicted"/>
<name>L7W5F5_NONDD</name>
<dbReference type="Proteomes" id="UP000011173">
    <property type="component" value="Chromosome"/>
</dbReference>
<accession>L7W5F5</accession>
<dbReference type="KEGG" id="ndo:DDD_0285"/>
<dbReference type="EMBL" id="CP001397">
    <property type="protein sequence ID" value="AGC75412.1"/>
    <property type="molecule type" value="Genomic_DNA"/>
</dbReference>
<organism evidence="1 2">
    <name type="scientific">Nonlabens dokdonensis (strain DSM 17205 / KCTC 12402 / DSW-6)</name>
    <name type="common">Donghaeana dokdonensis</name>
    <dbReference type="NCBI Taxonomy" id="592029"/>
    <lineage>
        <taxon>Bacteria</taxon>
        <taxon>Pseudomonadati</taxon>
        <taxon>Bacteroidota</taxon>
        <taxon>Flavobacteriia</taxon>
        <taxon>Flavobacteriales</taxon>
        <taxon>Flavobacteriaceae</taxon>
        <taxon>Nonlabens</taxon>
    </lineage>
</organism>
<dbReference type="AlphaFoldDB" id="L7W5F5"/>
<evidence type="ECO:0000313" key="2">
    <source>
        <dbReference type="Proteomes" id="UP000011173"/>
    </source>
</evidence>
<reference evidence="1 2" key="1">
    <citation type="journal article" date="2013" name="Genome Biol. Evol.">
        <title>Genomic makeup of the marine flavobacterium Nonlabens (Donghaeana) dokdonensis DSW-6 and identification of a novel class of rhodopsins.</title>
        <authorList>
            <person name="Kwon S.K."/>
            <person name="Kim B.K."/>
            <person name="Song J.Y."/>
            <person name="Kwak M.J."/>
            <person name="Lee C.H."/>
            <person name="Yoon J.H."/>
            <person name="Oh T.K."/>
            <person name="Kim J.F."/>
        </authorList>
    </citation>
    <scope>NUCLEOTIDE SEQUENCE [LARGE SCALE GENOMIC DNA]</scope>
    <source>
        <strain evidence="2">DSM 17205 / KCTC 12402 / DSW-6</strain>
    </source>
</reference>
<dbReference type="PATRIC" id="fig|592029.3.peg.284"/>